<feature type="zinc finger region" description="C3H1-type" evidence="4">
    <location>
        <begin position="33"/>
        <end position="61"/>
    </location>
</feature>
<dbReference type="KEGG" id="rsz:130512646"/>
<dbReference type="Gene3D" id="4.10.1000.10">
    <property type="entry name" value="Zinc finger, CCCH-type"/>
    <property type="match status" value="1"/>
</dbReference>
<dbReference type="OrthoDB" id="1109145at2759"/>
<evidence type="ECO:0000256" key="5">
    <source>
        <dbReference type="SAM" id="MobiDB-lite"/>
    </source>
</evidence>
<dbReference type="Proteomes" id="UP000504610">
    <property type="component" value="Chromosome 5"/>
</dbReference>
<organism evidence="7 9">
    <name type="scientific">Raphanus sativus</name>
    <name type="common">Radish</name>
    <name type="synonym">Raphanus raphanistrum var. sativus</name>
    <dbReference type="NCBI Taxonomy" id="3726"/>
    <lineage>
        <taxon>Eukaryota</taxon>
        <taxon>Viridiplantae</taxon>
        <taxon>Streptophyta</taxon>
        <taxon>Embryophyta</taxon>
        <taxon>Tracheophyta</taxon>
        <taxon>Spermatophyta</taxon>
        <taxon>Magnoliopsida</taxon>
        <taxon>eudicotyledons</taxon>
        <taxon>Gunneridae</taxon>
        <taxon>Pentapetalae</taxon>
        <taxon>rosids</taxon>
        <taxon>malvids</taxon>
        <taxon>Brassicales</taxon>
        <taxon>Brassicaceae</taxon>
        <taxon>Brassiceae</taxon>
        <taxon>Raphanus</taxon>
    </lineage>
</organism>
<evidence type="ECO:0000313" key="8">
    <source>
        <dbReference type="RefSeq" id="XP_056856580.1"/>
    </source>
</evidence>
<evidence type="ECO:0000313" key="9">
    <source>
        <dbReference type="RefSeq" id="XP_056866818.1"/>
    </source>
</evidence>
<evidence type="ECO:0000256" key="4">
    <source>
        <dbReference type="PROSITE-ProRule" id="PRU00723"/>
    </source>
</evidence>
<dbReference type="SUPFAM" id="SSF90229">
    <property type="entry name" value="CCCH zinc finger"/>
    <property type="match status" value="1"/>
</dbReference>
<dbReference type="InterPro" id="IPR036855">
    <property type="entry name" value="Znf_CCCH_sf"/>
</dbReference>
<evidence type="ECO:0000256" key="2">
    <source>
        <dbReference type="ARBA" id="ARBA00022771"/>
    </source>
</evidence>
<dbReference type="GeneID" id="130512646"/>
<keyword evidence="7" id="KW-1185">Reference proteome</keyword>
<accession>A0A9W3DT64</accession>
<keyword evidence="3 4" id="KW-0862">Zinc</keyword>
<dbReference type="RefSeq" id="XP_056856580.1">
    <property type="nucleotide sequence ID" value="XM_057000600.1"/>
</dbReference>
<evidence type="ECO:0000256" key="1">
    <source>
        <dbReference type="ARBA" id="ARBA00022723"/>
    </source>
</evidence>
<feature type="domain" description="C3H1-type" evidence="6">
    <location>
        <begin position="33"/>
        <end position="61"/>
    </location>
</feature>
<evidence type="ECO:0000256" key="3">
    <source>
        <dbReference type="ARBA" id="ARBA00022833"/>
    </source>
</evidence>
<keyword evidence="2 4" id="KW-0863">Zinc-finger</keyword>
<reference evidence="7" key="1">
    <citation type="journal article" date="2019" name="Database">
        <title>The radish genome database (RadishGD): an integrated information resource for radish genomics.</title>
        <authorList>
            <person name="Yu H.J."/>
            <person name="Baek S."/>
            <person name="Lee Y.J."/>
            <person name="Cho A."/>
            <person name="Mun J.H."/>
        </authorList>
    </citation>
    <scope>NUCLEOTIDE SEQUENCE [LARGE SCALE GENOMIC DNA]</scope>
    <source>
        <strain evidence="7">cv. WK10039</strain>
    </source>
</reference>
<sequence>MRYGMVQPSPYPVSPHLPESSQMRHEMVQPSPYPGARDCRQYLQTRRCSYGPKCRFNHPHAPVLGSYKCEKGGELMGVDRVSSMKSYQSTLVQRVNELSVFDVVRSNSHVKLLASPGSIRFDEQIKFVQLTDTTAFIPT</sequence>
<reference evidence="8 9" key="2">
    <citation type="submission" date="2025-04" db="UniProtKB">
        <authorList>
            <consortium name="RefSeq"/>
        </authorList>
    </citation>
    <scope>IDENTIFICATION</scope>
    <source>
        <tissue evidence="8 9">Leaf</tissue>
    </source>
</reference>
<dbReference type="GO" id="GO:0008270">
    <property type="term" value="F:zinc ion binding"/>
    <property type="evidence" value="ECO:0007669"/>
    <property type="project" value="UniProtKB-KW"/>
</dbReference>
<protein>
    <submittedName>
        <fullName evidence="8">Uncharacterized protein LOC130505998</fullName>
    </submittedName>
    <submittedName>
        <fullName evidence="9">Uncharacterized protein LOC130512646</fullName>
    </submittedName>
</protein>
<evidence type="ECO:0000313" key="7">
    <source>
        <dbReference type="Proteomes" id="UP000504610"/>
    </source>
</evidence>
<dbReference type="RefSeq" id="XP_056866818.1">
    <property type="nucleotide sequence ID" value="XM_057010838.1"/>
</dbReference>
<name>A0A9W3DT64_RAPSA</name>
<dbReference type="AlphaFoldDB" id="A0A9W3DT64"/>
<dbReference type="KEGG" id="rsz:130505998"/>
<evidence type="ECO:0000259" key="6">
    <source>
        <dbReference type="PROSITE" id="PS50103"/>
    </source>
</evidence>
<dbReference type="Pfam" id="PF00642">
    <property type="entry name" value="zf-CCCH"/>
    <property type="match status" value="1"/>
</dbReference>
<gene>
    <name evidence="9" type="primary">LOC130512646</name>
    <name evidence="8" type="synonym">LOC130505998</name>
</gene>
<dbReference type="InterPro" id="IPR000571">
    <property type="entry name" value="Znf_CCCH"/>
</dbReference>
<feature type="region of interest" description="Disordered" evidence="5">
    <location>
        <begin position="1"/>
        <end position="32"/>
    </location>
</feature>
<keyword evidence="1 4" id="KW-0479">Metal-binding</keyword>
<proteinExistence type="predicted"/>
<dbReference type="PROSITE" id="PS50103">
    <property type="entry name" value="ZF_C3H1"/>
    <property type="match status" value="1"/>
</dbReference>